<dbReference type="AlphaFoldDB" id="A0A6C0HRG3"/>
<feature type="transmembrane region" description="Helical" evidence="1">
    <location>
        <begin position="88"/>
        <end position="106"/>
    </location>
</feature>
<dbReference type="EMBL" id="MN740006">
    <property type="protein sequence ID" value="QHT83099.1"/>
    <property type="molecule type" value="Genomic_DNA"/>
</dbReference>
<evidence type="ECO:0000313" key="2">
    <source>
        <dbReference type="EMBL" id="QHT83099.1"/>
    </source>
</evidence>
<keyword evidence="1" id="KW-1133">Transmembrane helix</keyword>
<name>A0A6C0HRG3_9ZZZZ</name>
<feature type="transmembrane region" description="Helical" evidence="1">
    <location>
        <begin position="126"/>
        <end position="143"/>
    </location>
</feature>
<keyword evidence="1" id="KW-0812">Transmembrane</keyword>
<protein>
    <submittedName>
        <fullName evidence="2">Uncharacterized protein</fullName>
    </submittedName>
</protein>
<organism evidence="2">
    <name type="scientific">viral metagenome</name>
    <dbReference type="NCBI Taxonomy" id="1070528"/>
    <lineage>
        <taxon>unclassified sequences</taxon>
        <taxon>metagenomes</taxon>
        <taxon>organismal metagenomes</taxon>
    </lineage>
</organism>
<evidence type="ECO:0000256" key="1">
    <source>
        <dbReference type="SAM" id="Phobius"/>
    </source>
</evidence>
<reference evidence="2" key="1">
    <citation type="journal article" date="2020" name="Nature">
        <title>Giant virus diversity and host interactions through global metagenomics.</title>
        <authorList>
            <person name="Schulz F."/>
            <person name="Roux S."/>
            <person name="Paez-Espino D."/>
            <person name="Jungbluth S."/>
            <person name="Walsh D.A."/>
            <person name="Denef V.J."/>
            <person name="McMahon K.D."/>
            <person name="Konstantinidis K.T."/>
            <person name="Eloe-Fadrosh E.A."/>
            <person name="Kyrpides N.C."/>
            <person name="Woyke T."/>
        </authorList>
    </citation>
    <scope>NUCLEOTIDE SEQUENCE</scope>
    <source>
        <strain evidence="2">GVMAG-M-3300023184-167</strain>
    </source>
</reference>
<accession>A0A6C0HRG3</accession>
<proteinExistence type="predicted"/>
<keyword evidence="1" id="KW-0472">Membrane</keyword>
<sequence length="152" mass="17594">MSTSIEALPQTNQTQMTPDVINQLMNDINEASMKGDTQLLPRDIPMQTEIDKESTPNYIPNEGEKYISDEKPTYKLKAENMDKIYDELQVPILLAIIYFLFQLPIFRNFMFNTLPFMFSKDGNANIQGYFGFSIMFGIFYYLVSKLIVIANF</sequence>